<dbReference type="PROSITE" id="PS50197">
    <property type="entry name" value="BEACH"/>
    <property type="match status" value="1"/>
</dbReference>
<dbReference type="PROSITE" id="PS50082">
    <property type="entry name" value="WD_REPEATS_2"/>
    <property type="match status" value="1"/>
</dbReference>
<dbReference type="InterPro" id="IPR000409">
    <property type="entry name" value="BEACH_dom"/>
</dbReference>
<evidence type="ECO:0000256" key="3">
    <source>
        <dbReference type="PROSITE-ProRule" id="PRU00221"/>
    </source>
</evidence>
<dbReference type="CDD" id="cd06071">
    <property type="entry name" value="Beach"/>
    <property type="match status" value="1"/>
</dbReference>
<dbReference type="SUPFAM" id="SSF56112">
    <property type="entry name" value="Protein kinase-like (PK-like)"/>
    <property type="match status" value="2"/>
</dbReference>
<evidence type="ECO:0000313" key="7">
    <source>
        <dbReference type="EMBL" id="PVH38888.1"/>
    </source>
</evidence>
<dbReference type="Gramene" id="PVH38888">
    <property type="protein sequence ID" value="PVH38888"/>
    <property type="gene ID" value="PAHAL_5G380900"/>
</dbReference>
<dbReference type="GO" id="GO:0005524">
    <property type="term" value="F:ATP binding"/>
    <property type="evidence" value="ECO:0007669"/>
    <property type="project" value="InterPro"/>
</dbReference>
<name>A0A2T8IMJ7_9POAL</name>
<dbReference type="PROSITE" id="PS50011">
    <property type="entry name" value="PROTEIN_KINASE_DOM"/>
    <property type="match status" value="1"/>
</dbReference>
<dbReference type="SUPFAM" id="SSF81837">
    <property type="entry name" value="BEACH domain"/>
    <property type="match status" value="1"/>
</dbReference>
<protein>
    <recommendedName>
        <fullName evidence="8">Protein kinase domain-containing protein</fullName>
    </recommendedName>
</protein>
<dbReference type="Gene3D" id="1.25.10.10">
    <property type="entry name" value="Leucine-rich Repeat Variant"/>
    <property type="match status" value="1"/>
</dbReference>
<proteinExistence type="predicted"/>
<dbReference type="Proteomes" id="UP000243499">
    <property type="component" value="Chromosome 5"/>
</dbReference>
<dbReference type="InterPro" id="IPR011989">
    <property type="entry name" value="ARM-like"/>
</dbReference>
<dbReference type="SMART" id="SM00220">
    <property type="entry name" value="S_TKc"/>
    <property type="match status" value="1"/>
</dbReference>
<dbReference type="PANTHER" id="PTHR44662">
    <property type="entry name" value="WD REPEAT-CONTAINING PROTEIN 81"/>
    <property type="match status" value="1"/>
</dbReference>
<dbReference type="GO" id="GO:0004672">
    <property type="term" value="F:protein kinase activity"/>
    <property type="evidence" value="ECO:0007669"/>
    <property type="project" value="InterPro"/>
</dbReference>
<evidence type="ECO:0000256" key="2">
    <source>
        <dbReference type="ARBA" id="ARBA00022737"/>
    </source>
</evidence>
<dbReference type="Pfam" id="PF00400">
    <property type="entry name" value="WD40"/>
    <property type="match status" value="2"/>
</dbReference>
<dbReference type="InterPro" id="IPR036372">
    <property type="entry name" value="BEACH_dom_sf"/>
</dbReference>
<evidence type="ECO:0000259" key="6">
    <source>
        <dbReference type="PROSITE" id="PS50197"/>
    </source>
</evidence>
<dbReference type="InterPro" id="IPR001680">
    <property type="entry name" value="WD40_rpt"/>
</dbReference>
<evidence type="ECO:0000259" key="5">
    <source>
        <dbReference type="PROSITE" id="PS50011"/>
    </source>
</evidence>
<evidence type="ECO:0008006" key="8">
    <source>
        <dbReference type="Google" id="ProtNLM"/>
    </source>
</evidence>
<gene>
    <name evidence="7" type="ORF">PAHAL_5G380900</name>
</gene>
<dbReference type="Pfam" id="PF02138">
    <property type="entry name" value="Beach"/>
    <property type="match status" value="1"/>
</dbReference>
<dbReference type="InterPro" id="IPR019775">
    <property type="entry name" value="WD40_repeat_CS"/>
</dbReference>
<dbReference type="PROSITE" id="PS00678">
    <property type="entry name" value="WD_REPEATS_1"/>
    <property type="match status" value="1"/>
</dbReference>
<dbReference type="PROSITE" id="PS50294">
    <property type="entry name" value="WD_REPEATS_REGION"/>
    <property type="match status" value="1"/>
</dbReference>
<evidence type="ECO:0000256" key="1">
    <source>
        <dbReference type="ARBA" id="ARBA00022574"/>
    </source>
</evidence>
<dbReference type="InterPro" id="IPR015943">
    <property type="entry name" value="WD40/YVTN_repeat-like_dom_sf"/>
</dbReference>
<dbReference type="InterPro" id="IPR036322">
    <property type="entry name" value="WD40_repeat_dom_sf"/>
</dbReference>
<feature type="repeat" description="WD" evidence="3">
    <location>
        <begin position="1519"/>
        <end position="1559"/>
    </location>
</feature>
<sequence length="1649" mass="182510">MGCSPEAAAAACPDCLERLVRSDLGGTGLSFVHGLSDSPLPFAASAVVQIASDGAEESNGRQHYSSFVLVGLCGAKVPFGSKKCDNNSLENGIHNDPQPEQTVYNDDDQFTEQSDSSCGKGCIEDHENSPGLSKQQQVISTIAKLTPVCYLSIDHTSEVKELILSYLNFSTEEDVINSLNLLSENKISGFTGLDFLSFVGFSAFDDLHPSGRVRHPNILPVLAVLETSDHCYMLHPKAPYTLENIMHYSPEAFCSDWHIRFLIYQIISALAYLHDSGVHHGNLRPSNILMSDSLWPYLSITDTCSVKHSWGFSDPQCSPNSCCFMEDCSSKAIYTGFKLQSSLDWQSYFKQWWKGELSNFEYLLVLNKLAGRRWGDPAFHTVMPWVIDFTVMPDESSDNGWRDLTKSKWRLAKGDEQLDFTYSSSEIPHHVSDECLSELAVCSYKARRLPKTILRSAVRSVYEPNEYPSSMQRLYQWTPDECIPEFYSDPRIFSSLHSEMSDLALPSWATSSEDFICLHRDALESDRVSQQLHHWIDITFGYKLSGEASVEAKNVMLPPSDPSRPKSIGRHQLFTRPHPKRLFSTPHAVYHNKMDSCARCCGKRSSATTDAALDGSSPIVLSEIGCLEDFEKATLFVEFEHHLNPIYDYADTSTWCSSAKYPKSQNADQILRHDYAMPVAADFDFGSFLECFESDGGSPIGYQELLLWNQKSHLENEHHANDVFSIGCMVAEIYLERPLFDTALLAAYKEIGIVPGALQELPSHVRLFVESCIQREWNRRPTAKHLLESPYFPPSIRSAYMFLAPLQVLCTSRERSKYAAKLASEGALKAMGEFAAEMCAPYCLSLVSSSLSDVDTESALSLLKEFIKSLSIQATKDLILHIIQKILQAAEYSHLKVALLQDSFVRDLWKKLGKQTYIEKVHPLVISNLYNSPNKITASAASTVLIVSSEELGVPITIHQTILPLIHCFGKGLCADGIDTLVRIGGLLGETFVVKQILPLLRNVILSCIDSSKMDKPEPQHSWNSFALVDSLSALEGLVSVLPIKTVLKELLQDHVCLHVKVLMQIHLDLRVIQVAATALADLCRRIGPDNTSIYVLPQLKELFAELAFSHETSGLSLLTKGLKTSEGNKSESITMESRIDLVFLLYPFFASLVGIEKLRECCSTWFLLEQALQRLYNWKWEPSGDCSKNAENMKAQRFQPGNYFSSESVPTNLLFNGAGRSTPQSETTKMGQKAASSNPGSKLENETSSDNLYTSSSGNQPWFWFPSPDSSWGAPEFLGRGGGVRDELPWKIKASALYSARAHPGALRSLAVHDDECTVFTGGVGPGFKGSIQRWELPNMNCTSGYYGHEEVVNSICILSITGRVASCDGTIHIWNGQTGKLIAAHAESSTTFPLQTASIEQANMLNQDALSGGILSNAFRGSLYTSMHYMESDGILVAGMGNGSIRFIDISRNQKLHLWKSDSAEISFSSLVSAICSCGSDRLTKGTPMASSWVAAGLSSGYCRLLDKRSGNIIAVWRAHDGHITKLAAPDDHLIVSSSLDKSLRVWDIRGNLAMQSNIFRSHSDGIPNFSVWGQDVISISRNKIALASLSRPASDIGHQQLALQNLYSADRGIKHKNLSVLSTIAVLPLSRLFVVGTEDGFLKICH</sequence>
<dbReference type="PANTHER" id="PTHR44662:SF1">
    <property type="entry name" value="WD REPEAT-CONTAINING PROTEIN 81"/>
    <property type="match status" value="1"/>
</dbReference>
<dbReference type="InterPro" id="IPR016024">
    <property type="entry name" value="ARM-type_fold"/>
</dbReference>
<feature type="domain" description="BEACH" evidence="6">
    <location>
        <begin position="337"/>
        <end position="604"/>
    </location>
</feature>
<dbReference type="SUPFAM" id="SSF48371">
    <property type="entry name" value="ARM repeat"/>
    <property type="match status" value="1"/>
</dbReference>
<reference evidence="7" key="1">
    <citation type="submission" date="2018-04" db="EMBL/GenBank/DDBJ databases">
        <title>WGS assembly of Panicum hallii.</title>
        <authorList>
            <person name="Lovell J."/>
            <person name="Jenkins J."/>
            <person name="Lowry D."/>
            <person name="Mamidi S."/>
            <person name="Sreedasyam A."/>
            <person name="Weng X."/>
            <person name="Barry K."/>
            <person name="Bonette J."/>
            <person name="Campitelli B."/>
            <person name="Daum C."/>
            <person name="Gordon S."/>
            <person name="Gould B."/>
            <person name="Lipzen A."/>
            <person name="Macqueen A."/>
            <person name="Palacio-Mejia J."/>
            <person name="Plott C."/>
            <person name="Shakirov E."/>
            <person name="Shu S."/>
            <person name="Yoshinaga Y."/>
            <person name="Zane M."/>
            <person name="Rokhsar D."/>
            <person name="Grimwood J."/>
            <person name="Schmutz J."/>
            <person name="Juenger T."/>
        </authorList>
    </citation>
    <scope>NUCLEOTIDE SEQUENCE [LARGE SCALE GENOMIC DNA]</scope>
    <source>
        <strain evidence="7">FIL2</strain>
    </source>
</reference>
<evidence type="ECO:0000256" key="4">
    <source>
        <dbReference type="SAM" id="MobiDB-lite"/>
    </source>
</evidence>
<keyword evidence="2" id="KW-0677">Repeat</keyword>
<feature type="region of interest" description="Disordered" evidence="4">
    <location>
        <begin position="1216"/>
        <end position="1255"/>
    </location>
</feature>
<dbReference type="SUPFAM" id="SSF50978">
    <property type="entry name" value="WD40 repeat-like"/>
    <property type="match status" value="1"/>
</dbReference>
<dbReference type="Gene3D" id="2.130.10.10">
    <property type="entry name" value="YVTN repeat-like/Quinoprotein amine dehydrogenase"/>
    <property type="match status" value="2"/>
</dbReference>
<keyword evidence="1 3" id="KW-0853">WD repeat</keyword>
<dbReference type="SMART" id="SM00320">
    <property type="entry name" value="WD40"/>
    <property type="match status" value="5"/>
</dbReference>
<dbReference type="InterPro" id="IPR000719">
    <property type="entry name" value="Prot_kinase_dom"/>
</dbReference>
<feature type="domain" description="Protein kinase" evidence="5">
    <location>
        <begin position="139"/>
        <end position="478"/>
    </location>
</feature>
<organism evidence="7">
    <name type="scientific">Panicum hallii</name>
    <dbReference type="NCBI Taxonomy" id="206008"/>
    <lineage>
        <taxon>Eukaryota</taxon>
        <taxon>Viridiplantae</taxon>
        <taxon>Streptophyta</taxon>
        <taxon>Embryophyta</taxon>
        <taxon>Tracheophyta</taxon>
        <taxon>Spermatophyta</taxon>
        <taxon>Magnoliopsida</taxon>
        <taxon>Liliopsida</taxon>
        <taxon>Poales</taxon>
        <taxon>Poaceae</taxon>
        <taxon>PACMAD clade</taxon>
        <taxon>Panicoideae</taxon>
        <taxon>Panicodae</taxon>
        <taxon>Paniceae</taxon>
        <taxon>Panicinae</taxon>
        <taxon>Panicum</taxon>
        <taxon>Panicum sect. Panicum</taxon>
    </lineage>
</organism>
<accession>A0A2T8IMJ7</accession>
<dbReference type="Gene3D" id="1.10.510.10">
    <property type="entry name" value="Transferase(Phosphotransferase) domain 1"/>
    <property type="match status" value="2"/>
</dbReference>
<dbReference type="Gene3D" id="1.10.1540.10">
    <property type="entry name" value="BEACH domain"/>
    <property type="match status" value="1"/>
</dbReference>
<dbReference type="EMBL" id="CM008050">
    <property type="protein sequence ID" value="PVH38888.1"/>
    <property type="molecule type" value="Genomic_DNA"/>
</dbReference>
<dbReference type="Pfam" id="PF00069">
    <property type="entry name" value="Pkinase"/>
    <property type="match status" value="1"/>
</dbReference>
<dbReference type="InterPro" id="IPR052651">
    <property type="entry name" value="WDR81"/>
</dbReference>
<dbReference type="InterPro" id="IPR011009">
    <property type="entry name" value="Kinase-like_dom_sf"/>
</dbReference>
<dbReference type="SMART" id="SM01026">
    <property type="entry name" value="Beach"/>
    <property type="match status" value="1"/>
</dbReference>